<dbReference type="Proteomes" id="UP000324222">
    <property type="component" value="Unassembled WGS sequence"/>
</dbReference>
<sequence>MFMRTLNPCTSRIISEVQEGVLMPAYRPPELKLDTWSETRVVAIPFLN</sequence>
<evidence type="ECO:0000313" key="2">
    <source>
        <dbReference type="Proteomes" id="UP000324222"/>
    </source>
</evidence>
<dbReference type="EMBL" id="VSRR010071031">
    <property type="protein sequence ID" value="MPC86288.1"/>
    <property type="molecule type" value="Genomic_DNA"/>
</dbReference>
<evidence type="ECO:0000313" key="1">
    <source>
        <dbReference type="EMBL" id="MPC86288.1"/>
    </source>
</evidence>
<dbReference type="AlphaFoldDB" id="A0A5B7J074"/>
<reference evidence="1 2" key="1">
    <citation type="submission" date="2019-05" db="EMBL/GenBank/DDBJ databases">
        <title>Another draft genome of Portunus trituberculatus and its Hox gene families provides insights of decapod evolution.</title>
        <authorList>
            <person name="Jeong J.-H."/>
            <person name="Song I."/>
            <person name="Kim S."/>
            <person name="Choi T."/>
            <person name="Kim D."/>
            <person name="Ryu S."/>
            <person name="Kim W."/>
        </authorList>
    </citation>
    <scope>NUCLEOTIDE SEQUENCE [LARGE SCALE GENOMIC DNA]</scope>
    <source>
        <tissue evidence="1">Muscle</tissue>
    </source>
</reference>
<organism evidence="1 2">
    <name type="scientific">Portunus trituberculatus</name>
    <name type="common">Swimming crab</name>
    <name type="synonym">Neptunus trituberculatus</name>
    <dbReference type="NCBI Taxonomy" id="210409"/>
    <lineage>
        <taxon>Eukaryota</taxon>
        <taxon>Metazoa</taxon>
        <taxon>Ecdysozoa</taxon>
        <taxon>Arthropoda</taxon>
        <taxon>Crustacea</taxon>
        <taxon>Multicrustacea</taxon>
        <taxon>Malacostraca</taxon>
        <taxon>Eumalacostraca</taxon>
        <taxon>Eucarida</taxon>
        <taxon>Decapoda</taxon>
        <taxon>Pleocyemata</taxon>
        <taxon>Brachyura</taxon>
        <taxon>Eubrachyura</taxon>
        <taxon>Portunoidea</taxon>
        <taxon>Portunidae</taxon>
        <taxon>Portuninae</taxon>
        <taxon>Portunus</taxon>
    </lineage>
</organism>
<accession>A0A5B7J074</accession>
<proteinExistence type="predicted"/>
<name>A0A5B7J074_PORTR</name>
<gene>
    <name evidence="1" type="ORF">E2C01_081111</name>
</gene>
<comment type="caution">
    <text evidence="1">The sequence shown here is derived from an EMBL/GenBank/DDBJ whole genome shotgun (WGS) entry which is preliminary data.</text>
</comment>
<keyword evidence="2" id="KW-1185">Reference proteome</keyword>
<protein>
    <submittedName>
        <fullName evidence="1">Uncharacterized protein</fullName>
    </submittedName>
</protein>